<accession>A0A0D3KG37</accession>
<dbReference type="RefSeq" id="XP_005787151.1">
    <property type="nucleotide sequence ID" value="XM_005787094.1"/>
</dbReference>
<dbReference type="PaxDb" id="2903-EOD34722"/>
<reference evidence="7" key="1">
    <citation type="journal article" date="2013" name="Nature">
        <title>Pan genome of the phytoplankton Emiliania underpins its global distribution.</title>
        <authorList>
            <person name="Read B.A."/>
            <person name="Kegel J."/>
            <person name="Klute M.J."/>
            <person name="Kuo A."/>
            <person name="Lefebvre S.C."/>
            <person name="Maumus F."/>
            <person name="Mayer C."/>
            <person name="Miller J."/>
            <person name="Monier A."/>
            <person name="Salamov A."/>
            <person name="Young J."/>
            <person name="Aguilar M."/>
            <person name="Claverie J.M."/>
            <person name="Frickenhaus S."/>
            <person name="Gonzalez K."/>
            <person name="Herman E.K."/>
            <person name="Lin Y.C."/>
            <person name="Napier J."/>
            <person name="Ogata H."/>
            <person name="Sarno A.F."/>
            <person name="Shmutz J."/>
            <person name="Schroeder D."/>
            <person name="de Vargas C."/>
            <person name="Verret F."/>
            <person name="von Dassow P."/>
            <person name="Valentin K."/>
            <person name="Van de Peer Y."/>
            <person name="Wheeler G."/>
            <person name="Dacks J.B."/>
            <person name="Delwiche C.F."/>
            <person name="Dyhrman S.T."/>
            <person name="Glockner G."/>
            <person name="John U."/>
            <person name="Richards T."/>
            <person name="Worden A.Z."/>
            <person name="Zhang X."/>
            <person name="Grigoriev I.V."/>
            <person name="Allen A.E."/>
            <person name="Bidle K."/>
            <person name="Borodovsky M."/>
            <person name="Bowler C."/>
            <person name="Brownlee C."/>
            <person name="Cock J.M."/>
            <person name="Elias M."/>
            <person name="Gladyshev V.N."/>
            <person name="Groth M."/>
            <person name="Guda C."/>
            <person name="Hadaegh A."/>
            <person name="Iglesias-Rodriguez M.D."/>
            <person name="Jenkins J."/>
            <person name="Jones B.M."/>
            <person name="Lawson T."/>
            <person name="Leese F."/>
            <person name="Lindquist E."/>
            <person name="Lobanov A."/>
            <person name="Lomsadze A."/>
            <person name="Malik S.B."/>
            <person name="Marsh M.E."/>
            <person name="Mackinder L."/>
            <person name="Mock T."/>
            <person name="Mueller-Roeber B."/>
            <person name="Pagarete A."/>
            <person name="Parker M."/>
            <person name="Probert I."/>
            <person name="Quesneville H."/>
            <person name="Raines C."/>
            <person name="Rensing S.A."/>
            <person name="Riano-Pachon D.M."/>
            <person name="Richier S."/>
            <person name="Rokitta S."/>
            <person name="Shiraiwa Y."/>
            <person name="Soanes D.M."/>
            <person name="van der Giezen M."/>
            <person name="Wahlund T.M."/>
            <person name="Williams B."/>
            <person name="Wilson W."/>
            <person name="Wolfe G."/>
            <person name="Wurch L.L."/>
        </authorList>
    </citation>
    <scope>NUCLEOTIDE SEQUENCE</scope>
</reference>
<keyword evidence="3" id="KW-0732">Signal</keyword>
<protein>
    <recommendedName>
        <fullName evidence="2">acid phosphatase</fullName>
        <ecNumber evidence="2">3.1.3.2</ecNumber>
    </recommendedName>
</protein>
<evidence type="ECO:0000259" key="5">
    <source>
        <dbReference type="Pfam" id="PF00149"/>
    </source>
</evidence>
<dbReference type="InterPro" id="IPR029052">
    <property type="entry name" value="Metallo-depent_PP-like"/>
</dbReference>
<dbReference type="EnsemblProtists" id="EOD34722">
    <property type="protein sequence ID" value="EOD34722"/>
    <property type="gene ID" value="EMIHUDRAFT_441167"/>
</dbReference>
<dbReference type="CDD" id="cd07378">
    <property type="entry name" value="MPP_ACP5"/>
    <property type="match status" value="1"/>
</dbReference>
<dbReference type="Pfam" id="PF00149">
    <property type="entry name" value="Metallophos"/>
    <property type="match status" value="1"/>
</dbReference>
<evidence type="ECO:0000256" key="4">
    <source>
        <dbReference type="ARBA" id="ARBA00022801"/>
    </source>
</evidence>
<evidence type="ECO:0000313" key="7">
    <source>
        <dbReference type="Proteomes" id="UP000013827"/>
    </source>
</evidence>
<dbReference type="InterPro" id="IPR004843">
    <property type="entry name" value="Calcineurin-like_PHP"/>
</dbReference>
<dbReference type="InterPro" id="IPR051558">
    <property type="entry name" value="Metallophosphoesterase_PAP"/>
</dbReference>
<name>A0A0D3KG37_EMIH1</name>
<evidence type="ECO:0000313" key="6">
    <source>
        <dbReference type="EnsemblProtists" id="EOD34722"/>
    </source>
</evidence>
<dbReference type="GeneID" id="17279992"/>
<dbReference type="KEGG" id="ehx:EMIHUDRAFT_441167"/>
<dbReference type="PANTHER" id="PTHR10161:SF14">
    <property type="entry name" value="TARTRATE-RESISTANT ACID PHOSPHATASE TYPE 5"/>
    <property type="match status" value="1"/>
</dbReference>
<dbReference type="HOGENOM" id="CLU_043332_1_0_1"/>
<feature type="domain" description="Calcineurin-like phosphoesterase" evidence="5">
    <location>
        <begin position="97"/>
        <end position="284"/>
    </location>
</feature>
<dbReference type="InterPro" id="IPR024927">
    <property type="entry name" value="Acid_PPase"/>
</dbReference>
<dbReference type="SUPFAM" id="SSF56300">
    <property type="entry name" value="Metallo-dependent phosphatases"/>
    <property type="match status" value="1"/>
</dbReference>
<comment type="catalytic activity">
    <reaction evidence="1">
        <text>a phosphate monoester + H2O = an alcohol + phosphate</text>
        <dbReference type="Rhea" id="RHEA:15017"/>
        <dbReference type="ChEBI" id="CHEBI:15377"/>
        <dbReference type="ChEBI" id="CHEBI:30879"/>
        <dbReference type="ChEBI" id="CHEBI:43474"/>
        <dbReference type="ChEBI" id="CHEBI:67140"/>
        <dbReference type="EC" id="3.1.3.2"/>
    </reaction>
</comment>
<proteinExistence type="predicted"/>
<dbReference type="GO" id="GO:0003993">
    <property type="term" value="F:acid phosphatase activity"/>
    <property type="evidence" value="ECO:0007669"/>
    <property type="project" value="UniProtKB-EC"/>
</dbReference>
<sequence length="375" mass="40591">MLTDISLLRHERRGAAAALSALSLLLATGCVLLLLCRPPPSVHNRATSGRAAAKKDSPLLFFAMGDWGGGSRFMPTTRSQLANGDGMATVASWMGVTPAFVMAVGDNFYECGVTDVESRRFASTFEAAFSQPALQVPWYAIAGNHDHCGNVSAQLAYAAQRRGTARWRYPHLWYTFTERAPSGATVQIVYIDTVVLAGMPQEEGEPGVVAEQYAPHPAQRLGPEQLAWLEATLASSTADYLWVSGHYPVFSPCQHGPTPALLRDVLPLLRRHGAAGFIAGHDHCSAHYEQHGMAFVLSGAGRECCYHPRHLASPLNPGPPHFRMDRERHYGAIGGFASFSVGAGATTLRYHSDNGTVLYTAEPILPRRPEAGTER</sequence>
<organism evidence="6 7">
    <name type="scientific">Emiliania huxleyi (strain CCMP1516)</name>
    <dbReference type="NCBI Taxonomy" id="280463"/>
    <lineage>
        <taxon>Eukaryota</taxon>
        <taxon>Haptista</taxon>
        <taxon>Haptophyta</taxon>
        <taxon>Prymnesiophyceae</taxon>
        <taxon>Isochrysidales</taxon>
        <taxon>Noelaerhabdaceae</taxon>
        <taxon>Emiliania</taxon>
    </lineage>
</organism>
<dbReference type="Gene3D" id="3.60.21.10">
    <property type="match status" value="1"/>
</dbReference>
<dbReference type="eggNOG" id="KOG2679">
    <property type="taxonomic scope" value="Eukaryota"/>
</dbReference>
<dbReference type="Proteomes" id="UP000013827">
    <property type="component" value="Unassembled WGS sequence"/>
</dbReference>
<dbReference type="PANTHER" id="PTHR10161">
    <property type="entry name" value="TARTRATE-RESISTANT ACID PHOSPHATASE TYPE 5"/>
    <property type="match status" value="1"/>
</dbReference>
<keyword evidence="7" id="KW-1185">Reference proteome</keyword>
<evidence type="ECO:0000256" key="1">
    <source>
        <dbReference type="ARBA" id="ARBA00000032"/>
    </source>
</evidence>
<dbReference type="EC" id="3.1.3.2" evidence="2"/>
<dbReference type="AlphaFoldDB" id="A0A0D3KG37"/>
<evidence type="ECO:0000256" key="3">
    <source>
        <dbReference type="ARBA" id="ARBA00022729"/>
    </source>
</evidence>
<reference evidence="6" key="2">
    <citation type="submission" date="2024-10" db="UniProtKB">
        <authorList>
            <consortium name="EnsemblProtists"/>
        </authorList>
    </citation>
    <scope>IDENTIFICATION</scope>
</reference>
<dbReference type="STRING" id="2903.R1DI55"/>
<evidence type="ECO:0000256" key="2">
    <source>
        <dbReference type="ARBA" id="ARBA00012646"/>
    </source>
</evidence>
<keyword evidence="4" id="KW-0378">Hydrolase</keyword>